<dbReference type="FunFam" id="3.40.50.2000:FF:000108">
    <property type="entry name" value="UDP-glycosyltransferase 83A1"/>
    <property type="match status" value="1"/>
</dbReference>
<keyword evidence="3" id="KW-1185">Reference proteome</keyword>
<protein>
    <submittedName>
        <fullName evidence="2">Uncharacterized protein</fullName>
    </submittedName>
</protein>
<comment type="caution">
    <text evidence="2">The sequence shown here is derived from an EMBL/GenBank/DDBJ whole genome shotgun (WGS) entry which is preliminary data.</text>
</comment>
<dbReference type="PANTHER" id="PTHR11926">
    <property type="entry name" value="GLUCOSYL/GLUCURONOSYL TRANSFERASES"/>
    <property type="match status" value="1"/>
</dbReference>
<dbReference type="EMBL" id="JAGGNH010000004">
    <property type="protein sequence ID" value="KAJ0973918.1"/>
    <property type="molecule type" value="Genomic_DNA"/>
</dbReference>
<evidence type="ECO:0000256" key="1">
    <source>
        <dbReference type="ARBA" id="ARBA00009995"/>
    </source>
</evidence>
<comment type="similarity">
    <text evidence="1">Belongs to the UDP-glycosyltransferase family.</text>
</comment>
<reference evidence="2" key="1">
    <citation type="submission" date="2021-03" db="EMBL/GenBank/DDBJ databases">
        <authorList>
            <person name="Li Z."/>
            <person name="Yang C."/>
        </authorList>
    </citation>
    <scope>NUCLEOTIDE SEQUENCE</scope>
    <source>
        <strain evidence="2">Dzin_1.0</strain>
        <tissue evidence="2">Leaf</tissue>
    </source>
</reference>
<dbReference type="GO" id="GO:0080044">
    <property type="term" value="F:quercetin 7-O-glucosyltransferase activity"/>
    <property type="evidence" value="ECO:0007669"/>
    <property type="project" value="TreeGrafter"/>
</dbReference>
<dbReference type="Proteomes" id="UP001085076">
    <property type="component" value="Miscellaneous, Linkage group lg04"/>
</dbReference>
<accession>A0A9D5CIC7</accession>
<dbReference type="OrthoDB" id="5835829at2759"/>
<sequence length="271" mass="30321">MGRRPHALLLPYPAQGHVLPLMELAHRMVSHGFTITFINTSFNHARLLSAMPTLTCNSTNLSINFISIPDGLQPGDDRNHIANLCKALTTIMPLHLEELIIKMMHEQPEHDKPTCLIADESMAWAFDVAKKTGLRTAAFWPASATTFTNMRNIPKLIQDGIIHEHDGSAKTPGVIFRLSHGIPPMNVDHLSWNCFVNPESNKVIFHYVYSNRESIKNAEFAVGNSFYEAEKPVFDYLNSSKILPIGPLLSGRRFGKPAGIFWAEDTTLRHG</sequence>
<proteinExistence type="inferred from homology"/>
<dbReference type="Gene3D" id="3.40.50.2000">
    <property type="entry name" value="Glycogen Phosphorylase B"/>
    <property type="match status" value="1"/>
</dbReference>
<dbReference type="SUPFAM" id="SSF53756">
    <property type="entry name" value="UDP-Glycosyltransferase/glycogen phosphorylase"/>
    <property type="match status" value="1"/>
</dbReference>
<reference evidence="2" key="2">
    <citation type="journal article" date="2022" name="Hortic Res">
        <title>The genome of Dioscorea zingiberensis sheds light on the biosynthesis, origin and evolution of the medicinally important diosgenin saponins.</title>
        <authorList>
            <person name="Li Y."/>
            <person name="Tan C."/>
            <person name="Li Z."/>
            <person name="Guo J."/>
            <person name="Li S."/>
            <person name="Chen X."/>
            <person name="Wang C."/>
            <person name="Dai X."/>
            <person name="Yang H."/>
            <person name="Song W."/>
            <person name="Hou L."/>
            <person name="Xu J."/>
            <person name="Tong Z."/>
            <person name="Xu A."/>
            <person name="Yuan X."/>
            <person name="Wang W."/>
            <person name="Yang Q."/>
            <person name="Chen L."/>
            <person name="Sun Z."/>
            <person name="Wang K."/>
            <person name="Pan B."/>
            <person name="Chen J."/>
            <person name="Bao Y."/>
            <person name="Liu F."/>
            <person name="Qi X."/>
            <person name="Gang D.R."/>
            <person name="Wen J."/>
            <person name="Li J."/>
        </authorList>
    </citation>
    <scope>NUCLEOTIDE SEQUENCE</scope>
    <source>
        <strain evidence="2">Dzin_1.0</strain>
    </source>
</reference>
<gene>
    <name evidence="2" type="ORF">J5N97_015883</name>
</gene>
<name>A0A9D5CIC7_9LILI</name>
<dbReference type="GO" id="GO:0080043">
    <property type="term" value="F:quercetin 3-O-glucosyltransferase activity"/>
    <property type="evidence" value="ECO:0007669"/>
    <property type="project" value="TreeGrafter"/>
</dbReference>
<dbReference type="AlphaFoldDB" id="A0A9D5CIC7"/>
<evidence type="ECO:0000313" key="3">
    <source>
        <dbReference type="Proteomes" id="UP001085076"/>
    </source>
</evidence>
<dbReference type="PANTHER" id="PTHR11926:SF1412">
    <property type="entry name" value="UDP-GLYCOSYLTRANSFERASE 83A1-LIKE"/>
    <property type="match status" value="1"/>
</dbReference>
<evidence type="ECO:0000313" key="2">
    <source>
        <dbReference type="EMBL" id="KAJ0973918.1"/>
    </source>
</evidence>
<organism evidence="2 3">
    <name type="scientific">Dioscorea zingiberensis</name>
    <dbReference type="NCBI Taxonomy" id="325984"/>
    <lineage>
        <taxon>Eukaryota</taxon>
        <taxon>Viridiplantae</taxon>
        <taxon>Streptophyta</taxon>
        <taxon>Embryophyta</taxon>
        <taxon>Tracheophyta</taxon>
        <taxon>Spermatophyta</taxon>
        <taxon>Magnoliopsida</taxon>
        <taxon>Liliopsida</taxon>
        <taxon>Dioscoreales</taxon>
        <taxon>Dioscoreaceae</taxon>
        <taxon>Dioscorea</taxon>
    </lineage>
</organism>